<proteinExistence type="inferred from homology"/>
<keyword evidence="7" id="KW-0812">Transmembrane</keyword>
<keyword evidence="11" id="KW-1133">Transmembrane helix</keyword>
<dbReference type="Proteomes" id="UP000702425">
    <property type="component" value="Unassembled WGS sequence"/>
</dbReference>
<dbReference type="NCBIfam" id="TIGR03423">
    <property type="entry name" value="pbp2_mrdA"/>
    <property type="match status" value="1"/>
</dbReference>
<dbReference type="GO" id="GO:0009002">
    <property type="term" value="F:serine-type D-Ala-D-Ala carboxypeptidase activity"/>
    <property type="evidence" value="ECO:0007669"/>
    <property type="project" value="UniProtKB-EC"/>
</dbReference>
<keyword evidence="9" id="KW-0133">Cell shape</keyword>
<keyword evidence="4" id="KW-1003">Cell membrane</keyword>
<evidence type="ECO:0000259" key="14">
    <source>
        <dbReference type="Pfam" id="PF00905"/>
    </source>
</evidence>
<evidence type="ECO:0000256" key="4">
    <source>
        <dbReference type="ARBA" id="ARBA00022475"/>
    </source>
</evidence>
<evidence type="ECO:0000256" key="10">
    <source>
        <dbReference type="ARBA" id="ARBA00022984"/>
    </source>
</evidence>
<evidence type="ECO:0000256" key="8">
    <source>
        <dbReference type="ARBA" id="ARBA00022801"/>
    </source>
</evidence>
<evidence type="ECO:0000256" key="6">
    <source>
        <dbReference type="ARBA" id="ARBA00022670"/>
    </source>
</evidence>
<evidence type="ECO:0000313" key="17">
    <source>
        <dbReference type="Proteomes" id="UP000702425"/>
    </source>
</evidence>
<dbReference type="Gene3D" id="3.90.1310.10">
    <property type="entry name" value="Penicillin-binding protein 2a (Domain 2)"/>
    <property type="match status" value="1"/>
</dbReference>
<evidence type="ECO:0000256" key="9">
    <source>
        <dbReference type="ARBA" id="ARBA00022960"/>
    </source>
</evidence>
<comment type="caution">
    <text evidence="16">The sequence shown here is derived from an EMBL/GenBank/DDBJ whole genome shotgun (WGS) entry which is preliminary data.</text>
</comment>
<dbReference type="InterPro" id="IPR036138">
    <property type="entry name" value="PBP_dimer_sf"/>
</dbReference>
<keyword evidence="16" id="KW-0121">Carboxypeptidase</keyword>
<keyword evidence="13" id="KW-0961">Cell wall biogenesis/degradation</keyword>
<evidence type="ECO:0000256" key="7">
    <source>
        <dbReference type="ARBA" id="ARBA00022692"/>
    </source>
</evidence>
<evidence type="ECO:0000256" key="13">
    <source>
        <dbReference type="ARBA" id="ARBA00023316"/>
    </source>
</evidence>
<dbReference type="PANTHER" id="PTHR30627:SF2">
    <property type="entry name" value="PEPTIDOGLYCAN D,D-TRANSPEPTIDASE MRDA"/>
    <property type="match status" value="1"/>
</dbReference>
<evidence type="ECO:0000256" key="1">
    <source>
        <dbReference type="ARBA" id="ARBA00004167"/>
    </source>
</evidence>
<keyword evidence="6" id="KW-0645">Protease</keyword>
<name>A0ABX2CU95_9CYAN</name>
<keyword evidence="10" id="KW-0573">Peptidoglycan synthesis</keyword>
<evidence type="ECO:0000259" key="15">
    <source>
        <dbReference type="Pfam" id="PF03717"/>
    </source>
</evidence>
<evidence type="ECO:0000256" key="3">
    <source>
        <dbReference type="ARBA" id="ARBA00007171"/>
    </source>
</evidence>
<dbReference type="EMBL" id="SRRZ01000009">
    <property type="protein sequence ID" value="NQE33050.1"/>
    <property type="molecule type" value="Genomic_DNA"/>
</dbReference>
<protein>
    <submittedName>
        <fullName evidence="16">Peptidoglycan D,D-transpeptidase MrdA</fullName>
        <ecNumber evidence="16">3.4.16.4</ecNumber>
    </submittedName>
</protein>
<keyword evidence="17" id="KW-1185">Reference proteome</keyword>
<dbReference type="RefSeq" id="WP_172185673.1">
    <property type="nucleotide sequence ID" value="NZ_CAWPPK010000307.1"/>
</dbReference>
<evidence type="ECO:0000256" key="11">
    <source>
        <dbReference type="ARBA" id="ARBA00022989"/>
    </source>
</evidence>
<dbReference type="Gene3D" id="3.40.710.10">
    <property type="entry name" value="DD-peptidase/beta-lactamase superfamily"/>
    <property type="match status" value="1"/>
</dbReference>
<keyword evidence="12" id="KW-0472">Membrane</keyword>
<reference evidence="16 17" key="1">
    <citation type="journal article" date="2020" name="Sci. Rep.">
        <title>A novel cyanobacterial geosmin producer, revising GeoA distribution and dispersion patterns in Bacteria.</title>
        <authorList>
            <person name="Churro C."/>
            <person name="Semedo-Aguiar A.P."/>
            <person name="Silva A.D."/>
            <person name="Pereira-Leal J.B."/>
            <person name="Leite R.B."/>
        </authorList>
    </citation>
    <scope>NUCLEOTIDE SEQUENCE [LARGE SCALE GENOMIC DNA]</scope>
    <source>
        <strain evidence="16 17">IPMA8</strain>
    </source>
</reference>
<feature type="domain" description="Penicillin-binding protein transpeptidase" evidence="14">
    <location>
        <begin position="278"/>
        <end position="590"/>
    </location>
</feature>
<dbReference type="InterPro" id="IPR001460">
    <property type="entry name" value="PCN-bd_Tpept"/>
</dbReference>
<comment type="subcellular location">
    <subcellularLocation>
        <location evidence="2">Cell membrane</location>
    </subcellularLocation>
    <subcellularLocation>
        <location evidence="1">Membrane</location>
        <topology evidence="1">Single-pass membrane protein</topology>
    </subcellularLocation>
</comment>
<sequence length="608" mass="65863">MMQRQFYSISGFHSSDKTLGETPKKQERPIHRAIVLMLVATGLLGLHASRLVELQLVQGKQNRERAENNRVRLVPMPANRGHIVDRNGKLLAANNLARSVYLWPKEQTPEEWKATAEKLSPLVKIPAKEILQKLKQVDPLSYRPVRIKQAMPPEVFVPLAEQVGQMRGVEVRPEANRYYPEGSLAAHVLGYIGEATAADLEDHPEYPMGMIVGQMGIEASSNKQIAGVWGDRLIEVNAQNQELRLMGETPPKPGEAVQLTIDLSMQKAAEKALGNRRGAVVALDVKTGAVLVMASHPTFDPNLFTRKITKDDWATLQDQENSFLNRAMQGYPPGSTFKIVTSVAGMESGKFSPDSILGTSSYITVGGIDFNEHSGGYGYIGFRDALAFSSNTFFYQVGMSTGPEQISKWGHRLGIGKDTDLNLLGLSGGNHGQIPTPEEKEKIYEEPWYAGDTVTMSIGQGLVLVTPLEAAVMVSSIANGGYRVKPHLLTSMTGTAETKRVQTGMKPSTIQVVKEGLIAVVAQGTGQGMNDGTIPLTAGKTGTSEVIGQQDHSLYVAFGPAEKPEIAIAVVVENGGYGSVAAAPIAKEVFQAYFGQPKKVKKPVVISP</sequence>
<dbReference type="InterPro" id="IPR005311">
    <property type="entry name" value="PBP_dimer"/>
</dbReference>
<dbReference type="InterPro" id="IPR012338">
    <property type="entry name" value="Beta-lactam/transpept-like"/>
</dbReference>
<evidence type="ECO:0000313" key="16">
    <source>
        <dbReference type="EMBL" id="NQE33050.1"/>
    </source>
</evidence>
<dbReference type="InterPro" id="IPR017790">
    <property type="entry name" value="Penicillin-binding_protein_2"/>
</dbReference>
<evidence type="ECO:0000256" key="5">
    <source>
        <dbReference type="ARBA" id="ARBA00022519"/>
    </source>
</evidence>
<comment type="similarity">
    <text evidence="3">Belongs to the transpeptidase family.</text>
</comment>
<evidence type="ECO:0000256" key="2">
    <source>
        <dbReference type="ARBA" id="ARBA00004236"/>
    </source>
</evidence>
<keyword evidence="5" id="KW-0997">Cell inner membrane</keyword>
<dbReference type="EC" id="3.4.16.4" evidence="16"/>
<gene>
    <name evidence="16" type="primary">mrdA_1</name>
    <name evidence="16" type="ORF">E5S67_00767</name>
</gene>
<dbReference type="InterPro" id="IPR050515">
    <property type="entry name" value="Beta-lactam/transpept"/>
</dbReference>
<dbReference type="PANTHER" id="PTHR30627">
    <property type="entry name" value="PEPTIDOGLYCAN D,D-TRANSPEPTIDASE"/>
    <property type="match status" value="1"/>
</dbReference>
<dbReference type="Pfam" id="PF00905">
    <property type="entry name" value="Transpeptidase"/>
    <property type="match status" value="1"/>
</dbReference>
<feature type="domain" description="Penicillin-binding protein dimerisation" evidence="15">
    <location>
        <begin position="76"/>
        <end position="244"/>
    </location>
</feature>
<dbReference type="SUPFAM" id="SSF56601">
    <property type="entry name" value="beta-lactamase/transpeptidase-like"/>
    <property type="match status" value="1"/>
</dbReference>
<dbReference type="SUPFAM" id="SSF56519">
    <property type="entry name" value="Penicillin binding protein dimerisation domain"/>
    <property type="match status" value="1"/>
</dbReference>
<dbReference type="Pfam" id="PF03717">
    <property type="entry name" value="PBP_dimer"/>
    <property type="match status" value="1"/>
</dbReference>
<organism evidence="16 17">
    <name type="scientific">Microcoleus asticus IPMA8</name>
    <dbReference type="NCBI Taxonomy" id="2563858"/>
    <lineage>
        <taxon>Bacteria</taxon>
        <taxon>Bacillati</taxon>
        <taxon>Cyanobacteriota</taxon>
        <taxon>Cyanophyceae</taxon>
        <taxon>Oscillatoriophycideae</taxon>
        <taxon>Oscillatoriales</taxon>
        <taxon>Microcoleaceae</taxon>
        <taxon>Microcoleus</taxon>
        <taxon>Microcoleus asticus</taxon>
    </lineage>
</organism>
<keyword evidence="8 16" id="KW-0378">Hydrolase</keyword>
<evidence type="ECO:0000256" key="12">
    <source>
        <dbReference type="ARBA" id="ARBA00023136"/>
    </source>
</evidence>
<accession>A0ABX2CU95</accession>